<evidence type="ECO:0000256" key="6">
    <source>
        <dbReference type="ARBA" id="ARBA00022741"/>
    </source>
</evidence>
<gene>
    <name evidence="15" type="ORF">EHV10_04825</name>
</gene>
<keyword evidence="5 12" id="KW-0812">Transmembrane</keyword>
<dbReference type="PANTHER" id="PTHR34220">
    <property type="entry name" value="SENSOR HISTIDINE KINASE YPDA"/>
    <property type="match status" value="1"/>
</dbReference>
<evidence type="ECO:0000313" key="16">
    <source>
        <dbReference type="Proteomes" id="UP000272490"/>
    </source>
</evidence>
<comment type="subcellular location">
    <subcellularLocation>
        <location evidence="1">Cell membrane</location>
        <topology evidence="1">Multi-pass membrane protein</topology>
    </subcellularLocation>
</comment>
<keyword evidence="4" id="KW-0808">Transferase</keyword>
<dbReference type="Pfam" id="PF02518">
    <property type="entry name" value="HATPase_c"/>
    <property type="match status" value="1"/>
</dbReference>
<dbReference type="Pfam" id="PF06580">
    <property type="entry name" value="His_kinase"/>
    <property type="match status" value="1"/>
</dbReference>
<evidence type="ECO:0000313" key="15">
    <source>
        <dbReference type="EMBL" id="RRJ25869.1"/>
    </source>
</evidence>
<dbReference type="Gene3D" id="3.30.565.10">
    <property type="entry name" value="Histidine kinase-like ATPase, C-terminal domain"/>
    <property type="match status" value="1"/>
</dbReference>
<dbReference type="InterPro" id="IPR036890">
    <property type="entry name" value="HATPase_C_sf"/>
</dbReference>
<dbReference type="InterPro" id="IPR010559">
    <property type="entry name" value="Sig_transdc_His_kin_internal"/>
</dbReference>
<evidence type="ECO:0000256" key="8">
    <source>
        <dbReference type="ARBA" id="ARBA00022840"/>
    </source>
</evidence>
<feature type="domain" description="Histidine kinase/HSP90-like ATPase" evidence="13">
    <location>
        <begin position="462"/>
        <end position="562"/>
    </location>
</feature>
<evidence type="ECO:0000256" key="4">
    <source>
        <dbReference type="ARBA" id="ARBA00022679"/>
    </source>
</evidence>
<keyword evidence="3" id="KW-0597">Phosphoprotein</keyword>
<dbReference type="SUPFAM" id="SSF55874">
    <property type="entry name" value="ATPase domain of HSP90 chaperone/DNA topoisomerase II/histidine kinase"/>
    <property type="match status" value="1"/>
</dbReference>
<dbReference type="GO" id="GO:0005886">
    <property type="term" value="C:plasma membrane"/>
    <property type="evidence" value="ECO:0007669"/>
    <property type="project" value="UniProtKB-SubCell"/>
</dbReference>
<evidence type="ECO:0000256" key="2">
    <source>
        <dbReference type="ARBA" id="ARBA00022475"/>
    </source>
</evidence>
<accession>A0A3P3QZ68</accession>
<evidence type="ECO:0000256" key="9">
    <source>
        <dbReference type="ARBA" id="ARBA00022989"/>
    </source>
</evidence>
<proteinExistence type="predicted"/>
<evidence type="ECO:0000259" key="14">
    <source>
        <dbReference type="Pfam" id="PF06580"/>
    </source>
</evidence>
<sequence length="565" mass="65582">MKSKSIYLQLFDGLRLMVLLPVGILFFITSIIFIFYYTDDRIEASDIQLSHIENRLDHYFTSATHYSRLLLNNDVIQHGFDIYYNNTDGFSVQKINMSLEIYKLIYPAPYIYGISIYDKDYSIIMSSERKQYPSDFKAIRVTGGKWFATKKFDNSSDNLIDTFSYVHPIYDYRSGDLYGYIELIISEKSISDIYAVSDTSSSLYLLVDNEYDIISKSDYLNEKNTLTDTIIGAVKLGKSGHIFSGYGFINTMPLKSYPWKLVHFIPLFFFIKPALTIGIAFFITACFSLGLALFMSKNIAKNLSKPIYALVEHTRFVSKGNWKEFSYEADSPEMIELIGDFNIMLKSQNELKNKLIDIEKEKNRIEIDKVNEQIKPHFLYNTLDNIYSLASLDEKQTLMELVMNLSKFYRGSLSLGKSFVNIEEELHTCKAYLDIMSVRYHDKFEYSIYCVDNINQFKCPKLILLPLVENSIYHGIKGLKYKGNINITVNQDENNILFKVSDNGFGIDMNNLNHILEDETDNNHHFALKHINRILKLYYGNDYKLDFENQSPGCCISFKIKKEFL</sequence>
<dbReference type="PANTHER" id="PTHR34220:SF11">
    <property type="entry name" value="SENSOR PROTEIN KINASE HPTS"/>
    <property type="match status" value="1"/>
</dbReference>
<feature type="transmembrane region" description="Helical" evidence="12">
    <location>
        <begin position="16"/>
        <end position="37"/>
    </location>
</feature>
<dbReference type="InterPro" id="IPR003594">
    <property type="entry name" value="HATPase_dom"/>
</dbReference>
<feature type="domain" description="Signal transduction histidine kinase internal region" evidence="14">
    <location>
        <begin position="366"/>
        <end position="444"/>
    </location>
</feature>
<dbReference type="GO" id="GO:0005524">
    <property type="term" value="F:ATP binding"/>
    <property type="evidence" value="ECO:0007669"/>
    <property type="project" value="UniProtKB-KW"/>
</dbReference>
<organism evidence="15 16">
    <name type="scientific">Lachnoanaerobaculum gingivalis</name>
    <dbReference type="NCBI Taxonomy" id="2490855"/>
    <lineage>
        <taxon>Bacteria</taxon>
        <taxon>Bacillati</taxon>
        <taxon>Bacillota</taxon>
        <taxon>Clostridia</taxon>
        <taxon>Lachnospirales</taxon>
        <taxon>Lachnospiraceae</taxon>
        <taxon>Lachnoanaerobaculum</taxon>
    </lineage>
</organism>
<evidence type="ECO:0000256" key="3">
    <source>
        <dbReference type="ARBA" id="ARBA00022553"/>
    </source>
</evidence>
<keyword evidence="6" id="KW-0547">Nucleotide-binding</keyword>
<evidence type="ECO:0000256" key="1">
    <source>
        <dbReference type="ARBA" id="ARBA00004651"/>
    </source>
</evidence>
<dbReference type="RefSeq" id="WP_128673684.1">
    <property type="nucleotide sequence ID" value="NZ_RRCO01000002.1"/>
</dbReference>
<keyword evidence="8" id="KW-0067">ATP-binding</keyword>
<evidence type="ECO:0000256" key="10">
    <source>
        <dbReference type="ARBA" id="ARBA00023012"/>
    </source>
</evidence>
<dbReference type="Proteomes" id="UP000272490">
    <property type="component" value="Unassembled WGS sequence"/>
</dbReference>
<dbReference type="GO" id="GO:0000155">
    <property type="term" value="F:phosphorelay sensor kinase activity"/>
    <property type="evidence" value="ECO:0007669"/>
    <property type="project" value="InterPro"/>
</dbReference>
<name>A0A3P3QZ68_9FIRM</name>
<dbReference type="OrthoDB" id="9809348at2"/>
<evidence type="ECO:0000256" key="5">
    <source>
        <dbReference type="ARBA" id="ARBA00022692"/>
    </source>
</evidence>
<comment type="caution">
    <text evidence="15">The sequence shown here is derived from an EMBL/GenBank/DDBJ whole genome shotgun (WGS) entry which is preliminary data.</text>
</comment>
<evidence type="ECO:0000256" key="12">
    <source>
        <dbReference type="SAM" id="Phobius"/>
    </source>
</evidence>
<dbReference type="EMBL" id="RRCO01000002">
    <property type="protein sequence ID" value="RRJ25869.1"/>
    <property type="molecule type" value="Genomic_DNA"/>
</dbReference>
<evidence type="ECO:0000256" key="7">
    <source>
        <dbReference type="ARBA" id="ARBA00022777"/>
    </source>
</evidence>
<dbReference type="InterPro" id="IPR050640">
    <property type="entry name" value="Bact_2-comp_sensor_kinase"/>
</dbReference>
<keyword evidence="10" id="KW-0902">Two-component regulatory system</keyword>
<evidence type="ECO:0000259" key="13">
    <source>
        <dbReference type="Pfam" id="PF02518"/>
    </source>
</evidence>
<keyword evidence="2" id="KW-1003">Cell membrane</keyword>
<keyword evidence="9 12" id="KW-1133">Transmembrane helix</keyword>
<dbReference type="AlphaFoldDB" id="A0A3P3QZ68"/>
<keyword evidence="7 15" id="KW-0418">Kinase</keyword>
<keyword evidence="11 12" id="KW-0472">Membrane</keyword>
<evidence type="ECO:0000256" key="11">
    <source>
        <dbReference type="ARBA" id="ARBA00023136"/>
    </source>
</evidence>
<protein>
    <submittedName>
        <fullName evidence="15">Sensor histidine kinase</fullName>
    </submittedName>
</protein>
<keyword evidence="16" id="KW-1185">Reference proteome</keyword>
<reference evidence="15 16" key="1">
    <citation type="submission" date="2018-11" db="EMBL/GenBank/DDBJ databases">
        <title>Genome sequencing of Lachnoanaerobaculum sp. KCOM 2030 (= ChDC B114).</title>
        <authorList>
            <person name="Kook J.-K."/>
            <person name="Park S.-N."/>
            <person name="Lim Y.K."/>
        </authorList>
    </citation>
    <scope>NUCLEOTIDE SEQUENCE [LARGE SCALE GENOMIC DNA]</scope>
    <source>
        <strain evidence="15 16">KCOM 2030</strain>
    </source>
</reference>